<comment type="similarity">
    <text evidence="1">Belongs to the helicase family. RecG subfamily.</text>
</comment>
<dbReference type="EC" id="5.6.2.4" evidence="13"/>
<protein>
    <recommendedName>
        <fullName evidence="2">ATP-dependent DNA helicase RecG</fullName>
        <ecNumber evidence="13">5.6.2.4</ecNumber>
    </recommendedName>
    <alternativeName>
        <fullName evidence="15">DNA branch migration protein RecG</fullName>
    </alternativeName>
    <alternativeName>
        <fullName evidence="16">Probable DNA 3'-5' helicase RecG</fullName>
    </alternativeName>
</protein>
<keyword evidence="7" id="KW-0067">ATP-binding</keyword>
<comment type="caution">
    <text evidence="19">The sequence shown here is derived from an EMBL/GenBank/DDBJ whole genome shotgun (WGS) entry which is preliminary data.</text>
</comment>
<dbReference type="Gene3D" id="3.40.50.300">
    <property type="entry name" value="P-loop containing nucleotide triphosphate hydrolases"/>
    <property type="match status" value="2"/>
</dbReference>
<dbReference type="Pfam" id="PF00270">
    <property type="entry name" value="DEAD"/>
    <property type="match status" value="1"/>
</dbReference>
<dbReference type="InterPro" id="IPR001650">
    <property type="entry name" value="Helicase_C-like"/>
</dbReference>
<evidence type="ECO:0000256" key="2">
    <source>
        <dbReference type="ARBA" id="ARBA00017846"/>
    </source>
</evidence>
<dbReference type="GO" id="GO:0006281">
    <property type="term" value="P:DNA repair"/>
    <property type="evidence" value="ECO:0007669"/>
    <property type="project" value="UniProtKB-KW"/>
</dbReference>
<dbReference type="InterPro" id="IPR033454">
    <property type="entry name" value="RecG_wedge"/>
</dbReference>
<evidence type="ECO:0000256" key="13">
    <source>
        <dbReference type="ARBA" id="ARBA00034808"/>
    </source>
</evidence>
<keyword evidence="4" id="KW-0227">DNA damage</keyword>
<dbReference type="SUPFAM" id="SSF52540">
    <property type="entry name" value="P-loop containing nucleoside triphosphate hydrolases"/>
    <property type="match status" value="2"/>
</dbReference>
<proteinExistence type="inferred from homology"/>
<evidence type="ECO:0000256" key="8">
    <source>
        <dbReference type="ARBA" id="ARBA00023125"/>
    </source>
</evidence>
<dbReference type="PROSITE" id="PS51192">
    <property type="entry name" value="HELICASE_ATP_BIND_1"/>
    <property type="match status" value="1"/>
</dbReference>
<evidence type="ECO:0000256" key="12">
    <source>
        <dbReference type="ARBA" id="ARBA00034617"/>
    </source>
</evidence>
<evidence type="ECO:0000259" key="18">
    <source>
        <dbReference type="PROSITE" id="PS51194"/>
    </source>
</evidence>
<dbReference type="AlphaFoldDB" id="K1RTJ4"/>
<keyword evidence="3" id="KW-0547">Nucleotide-binding</keyword>
<name>K1RTJ4_9ZZZZ</name>
<evidence type="ECO:0000256" key="3">
    <source>
        <dbReference type="ARBA" id="ARBA00022741"/>
    </source>
</evidence>
<keyword evidence="6 19" id="KW-0347">Helicase</keyword>
<dbReference type="Pfam" id="PF00271">
    <property type="entry name" value="Helicase_C"/>
    <property type="match status" value="1"/>
</dbReference>
<evidence type="ECO:0000256" key="15">
    <source>
        <dbReference type="ARBA" id="ARBA00049803"/>
    </source>
</evidence>
<dbReference type="NCBIfam" id="NF008168">
    <property type="entry name" value="PRK10917.2-2"/>
    <property type="match status" value="1"/>
</dbReference>
<evidence type="ECO:0000256" key="6">
    <source>
        <dbReference type="ARBA" id="ARBA00022806"/>
    </source>
</evidence>
<evidence type="ECO:0000256" key="4">
    <source>
        <dbReference type="ARBA" id="ARBA00022763"/>
    </source>
</evidence>
<dbReference type="InterPro" id="IPR047112">
    <property type="entry name" value="RecG/Mfd"/>
</dbReference>
<dbReference type="GO" id="GO:0016787">
    <property type="term" value="F:hydrolase activity"/>
    <property type="evidence" value="ECO:0007669"/>
    <property type="project" value="UniProtKB-KW"/>
</dbReference>
<dbReference type="GO" id="GO:0043138">
    <property type="term" value="F:3'-5' DNA helicase activity"/>
    <property type="evidence" value="ECO:0007669"/>
    <property type="project" value="UniProtKB-EC"/>
</dbReference>
<dbReference type="NCBIfam" id="TIGR00643">
    <property type="entry name" value="recG"/>
    <property type="match status" value="1"/>
</dbReference>
<comment type="catalytic activity">
    <reaction evidence="14">
        <text>ATP + H2O = ADP + phosphate + H(+)</text>
        <dbReference type="Rhea" id="RHEA:13065"/>
        <dbReference type="ChEBI" id="CHEBI:15377"/>
        <dbReference type="ChEBI" id="CHEBI:15378"/>
        <dbReference type="ChEBI" id="CHEBI:30616"/>
        <dbReference type="ChEBI" id="CHEBI:43474"/>
        <dbReference type="ChEBI" id="CHEBI:456216"/>
        <dbReference type="EC" id="5.6.2.4"/>
    </reaction>
</comment>
<keyword evidence="10" id="KW-0234">DNA repair</keyword>
<sequence length="668" mass="76408">MVYVDELKNVKGIGPKALSLLEKIGIYTIEDLVTHYPFRYEYLRRDNLNEVLDKEHIIIDGKIESVPILMRFKAGLNKMNFRLVTQSGVVGVSIFNRAFMKKDLEIGIGVTVVGKYDKAKNVITAAEIKMGTLSNKVKIEPVYHATSGLTNKNLSTYINMALLMYGKQIRDYIPNKYIEKYNFVNKKTALNIVHNPPTDEKLEEAKYRLKYEELFQFMYKINYLKLEKRKNVVGIKREINHDDVSKFIEHLPFKLTGDQLKAVNDILKDMESSHRMNRLLQGDVGSGKTIVSFIAMYVNSLCGYQSALMAPTEILAVQHYNNLKNILKDYPIEVSLLTGSTTKKEKSDIYKGLEDGRISIVIGTHALIQEEVNYHNLGLVITDEQHRFGVNQRGNLQNKGVMPDILYMSATPIPRTYALTIYGDMDTSIIKEKPSGRKPVKTYVKSNQEIKEVLQMMLDELKKHHQIYIIAPLIEESENSGDLATVCDLRDKMRLAFGEYYKIDIVHGKMASKAKDLIMQEFLQNKIQILISTTVIEVGVDVSNATTMVIFDANRFGLSTLHQLRGRVGRGEDEAKCILISDTDTKRLHIMEKENDGFKISEEDFKLRGHGDLFGTKQSGDMSFKIASLRDDYEILLKAREDSEEYLLDEQCKDELKEFFVNTMNTNY</sequence>
<dbReference type="Pfam" id="PF19833">
    <property type="entry name" value="RecG_dom3_C"/>
    <property type="match status" value="1"/>
</dbReference>
<evidence type="ECO:0000256" key="1">
    <source>
        <dbReference type="ARBA" id="ARBA00007504"/>
    </source>
</evidence>
<dbReference type="GO" id="GO:0003677">
    <property type="term" value="F:DNA binding"/>
    <property type="evidence" value="ECO:0007669"/>
    <property type="project" value="UniProtKB-KW"/>
</dbReference>
<evidence type="ECO:0000256" key="9">
    <source>
        <dbReference type="ARBA" id="ARBA00023172"/>
    </source>
</evidence>
<dbReference type="SMART" id="SM00490">
    <property type="entry name" value="HELICc"/>
    <property type="match status" value="1"/>
</dbReference>
<dbReference type="InterPro" id="IPR045562">
    <property type="entry name" value="RecG_dom3_C"/>
</dbReference>
<evidence type="ECO:0000256" key="11">
    <source>
        <dbReference type="ARBA" id="ARBA00023235"/>
    </source>
</evidence>
<dbReference type="InterPro" id="IPR014001">
    <property type="entry name" value="Helicase_ATP-bd"/>
</dbReference>
<feature type="domain" description="Helicase ATP-binding" evidence="17">
    <location>
        <begin position="269"/>
        <end position="430"/>
    </location>
</feature>
<dbReference type="PANTHER" id="PTHR47964:SF1">
    <property type="entry name" value="ATP-DEPENDENT DNA HELICASE HOMOLOG RECG, CHLOROPLASTIC"/>
    <property type="match status" value="1"/>
</dbReference>
<keyword evidence="8" id="KW-0238">DNA-binding</keyword>
<dbReference type="EMBL" id="AJWZ01011031">
    <property type="protein sequence ID" value="EKC46719.1"/>
    <property type="molecule type" value="Genomic_DNA"/>
</dbReference>
<keyword evidence="9" id="KW-0233">DNA recombination</keyword>
<dbReference type="Pfam" id="PF17191">
    <property type="entry name" value="RecG_wedge"/>
    <property type="match status" value="1"/>
</dbReference>
<evidence type="ECO:0000259" key="17">
    <source>
        <dbReference type="PROSITE" id="PS51192"/>
    </source>
</evidence>
<dbReference type="PANTHER" id="PTHR47964">
    <property type="entry name" value="ATP-DEPENDENT DNA HELICASE HOMOLOG RECG, CHLOROPLASTIC"/>
    <property type="match status" value="1"/>
</dbReference>
<evidence type="ECO:0000313" key="19">
    <source>
        <dbReference type="EMBL" id="EKC46719.1"/>
    </source>
</evidence>
<gene>
    <name evidence="19" type="ORF">OBE_16101</name>
</gene>
<dbReference type="GO" id="GO:0006310">
    <property type="term" value="P:DNA recombination"/>
    <property type="evidence" value="ECO:0007669"/>
    <property type="project" value="UniProtKB-KW"/>
</dbReference>
<evidence type="ECO:0000256" key="14">
    <source>
        <dbReference type="ARBA" id="ARBA00048988"/>
    </source>
</evidence>
<dbReference type="InterPro" id="IPR012340">
    <property type="entry name" value="NA-bd_OB-fold"/>
</dbReference>
<dbReference type="InterPro" id="IPR011545">
    <property type="entry name" value="DEAD/DEAH_box_helicase_dom"/>
</dbReference>
<dbReference type="PROSITE" id="PS51194">
    <property type="entry name" value="HELICASE_CTER"/>
    <property type="match status" value="1"/>
</dbReference>
<comment type="catalytic activity">
    <reaction evidence="12">
        <text>Couples ATP hydrolysis with the unwinding of duplex DNA by translocating in the 3'-5' direction.</text>
        <dbReference type="EC" id="5.6.2.4"/>
    </reaction>
</comment>
<evidence type="ECO:0000256" key="16">
    <source>
        <dbReference type="ARBA" id="ARBA00049819"/>
    </source>
</evidence>
<dbReference type="GO" id="GO:0005524">
    <property type="term" value="F:ATP binding"/>
    <property type="evidence" value="ECO:0007669"/>
    <property type="project" value="UniProtKB-KW"/>
</dbReference>
<evidence type="ECO:0000256" key="5">
    <source>
        <dbReference type="ARBA" id="ARBA00022801"/>
    </source>
</evidence>
<reference evidence="19" key="1">
    <citation type="journal article" date="2013" name="Environ. Microbiol.">
        <title>Microbiota from the distal guts of lean and obese adolescents exhibit partial functional redundancy besides clear differences in community structure.</title>
        <authorList>
            <person name="Ferrer M."/>
            <person name="Ruiz A."/>
            <person name="Lanza F."/>
            <person name="Haange S.B."/>
            <person name="Oberbach A."/>
            <person name="Till H."/>
            <person name="Bargiela R."/>
            <person name="Campoy C."/>
            <person name="Segura M.T."/>
            <person name="Richter M."/>
            <person name="von Bergen M."/>
            <person name="Seifert J."/>
            <person name="Suarez A."/>
        </authorList>
    </citation>
    <scope>NUCLEOTIDE SEQUENCE</scope>
</reference>
<dbReference type="SMART" id="SM00487">
    <property type="entry name" value="DEXDc"/>
    <property type="match status" value="1"/>
</dbReference>
<keyword evidence="11" id="KW-0413">Isomerase</keyword>
<organism evidence="19">
    <name type="scientific">human gut metagenome</name>
    <dbReference type="NCBI Taxonomy" id="408170"/>
    <lineage>
        <taxon>unclassified sequences</taxon>
        <taxon>metagenomes</taxon>
        <taxon>organismal metagenomes</taxon>
    </lineage>
</organism>
<evidence type="ECO:0000256" key="7">
    <source>
        <dbReference type="ARBA" id="ARBA00022840"/>
    </source>
</evidence>
<feature type="domain" description="Helicase C-terminal" evidence="18">
    <location>
        <begin position="453"/>
        <end position="611"/>
    </location>
</feature>
<dbReference type="CDD" id="cd17992">
    <property type="entry name" value="DEXHc_RecG"/>
    <property type="match status" value="1"/>
</dbReference>
<dbReference type="NCBIfam" id="NF008165">
    <property type="entry name" value="PRK10917.1-3"/>
    <property type="match status" value="1"/>
</dbReference>
<evidence type="ECO:0000256" key="10">
    <source>
        <dbReference type="ARBA" id="ARBA00023204"/>
    </source>
</evidence>
<keyword evidence="5" id="KW-0378">Hydrolase</keyword>
<dbReference type="SUPFAM" id="SSF50249">
    <property type="entry name" value="Nucleic acid-binding proteins"/>
    <property type="match status" value="1"/>
</dbReference>
<accession>K1RTJ4</accession>
<dbReference type="InterPro" id="IPR004609">
    <property type="entry name" value="ATP-dep_DNA_helicase_RecG"/>
</dbReference>
<dbReference type="InterPro" id="IPR027417">
    <property type="entry name" value="P-loop_NTPase"/>
</dbReference>